<keyword evidence="3" id="KW-1185">Reference proteome</keyword>
<keyword evidence="1" id="KW-1133">Transmembrane helix</keyword>
<dbReference type="eggNOG" id="ENOG5032W7P">
    <property type="taxonomic scope" value="Bacteria"/>
</dbReference>
<protein>
    <submittedName>
        <fullName evidence="2">Uncharacterized protein</fullName>
    </submittedName>
</protein>
<dbReference type="OrthoDB" id="455056at2"/>
<feature type="transmembrane region" description="Helical" evidence="1">
    <location>
        <begin position="120"/>
        <end position="144"/>
    </location>
</feature>
<name>B1X207_CROS5</name>
<dbReference type="Proteomes" id="UP000001203">
    <property type="component" value="Chromosome linear"/>
</dbReference>
<keyword evidence="1" id="KW-0812">Transmembrane</keyword>
<keyword evidence="1" id="KW-0472">Membrane</keyword>
<proteinExistence type="predicted"/>
<feature type="transmembrane region" description="Helical" evidence="1">
    <location>
        <begin position="61"/>
        <end position="82"/>
    </location>
</feature>
<accession>B1X207</accession>
<dbReference type="AlphaFoldDB" id="B1X207"/>
<feature type="transmembrane region" description="Helical" evidence="1">
    <location>
        <begin position="23"/>
        <end position="40"/>
    </location>
</feature>
<dbReference type="EMBL" id="CP000807">
    <property type="protein sequence ID" value="ACB54168.1"/>
    <property type="molecule type" value="Genomic_DNA"/>
</dbReference>
<organism evidence="2 3">
    <name type="scientific">Crocosphaera subtropica (strain ATCC 51142 / BH68)</name>
    <name type="common">Cyanothece sp. (strain ATCC 51142)</name>
    <dbReference type="NCBI Taxonomy" id="43989"/>
    <lineage>
        <taxon>Bacteria</taxon>
        <taxon>Bacillati</taxon>
        <taxon>Cyanobacteriota</taxon>
        <taxon>Cyanophyceae</taxon>
        <taxon>Oscillatoriophycideae</taxon>
        <taxon>Chroococcales</taxon>
        <taxon>Aphanothecaceae</taxon>
        <taxon>Crocosphaera</taxon>
        <taxon>Crocosphaera subtropica</taxon>
    </lineage>
</organism>
<feature type="transmembrane region" description="Helical" evidence="1">
    <location>
        <begin position="88"/>
        <end position="108"/>
    </location>
</feature>
<reference evidence="2 3" key="1">
    <citation type="journal article" date="2008" name="Proc. Natl. Acad. Sci. U.S.A.">
        <title>The genome of Cyanothece 51142, a unicellular diazotrophic cyanobacterium important in the marine nitrogen cycle.</title>
        <authorList>
            <person name="Welsh E.A."/>
            <person name="Liberton M."/>
            <person name="Stoeckel J."/>
            <person name="Loh T."/>
            <person name="Elvitigala T."/>
            <person name="Wang C."/>
            <person name="Wollam A."/>
            <person name="Fulton R.S."/>
            <person name="Clifton S.W."/>
            <person name="Jacobs J.M."/>
            <person name="Aurora R."/>
            <person name="Ghosh B.K."/>
            <person name="Sherman L.A."/>
            <person name="Smith R.D."/>
            <person name="Wilson R.K."/>
            <person name="Pakrasi H.B."/>
        </authorList>
    </citation>
    <scope>NUCLEOTIDE SEQUENCE [LARGE SCALE GENOMIC DNA]</scope>
    <source>
        <strain evidence="3">ATCC 51142 / BH68</strain>
    </source>
</reference>
<evidence type="ECO:0000313" key="3">
    <source>
        <dbReference type="Proteomes" id="UP000001203"/>
    </source>
</evidence>
<feature type="transmembrane region" description="Helical" evidence="1">
    <location>
        <begin position="164"/>
        <end position="184"/>
    </location>
</feature>
<dbReference type="RefSeq" id="WP_009546422.1">
    <property type="nucleotide sequence ID" value="NC_010547.1"/>
</dbReference>
<dbReference type="KEGG" id="cyt:cce_4820"/>
<sequence>MKQESISKAFSWESAWKTVSQGSFWQFSLIFVGYVSSLVYPHAPLVGFSAVAGNTLTRKKALTCVMAIWLANQLYGFIIRQYPQTWESFTWGIVMGLGTLFVTGLVTLRPTFCQRFWGHCLWLVISVIGGYLLYQGAIIVFAQLMGGHSLTLAILWRIFLKNCLWGIGLSLIHGCVVGAMMQFFPQYSSQSADKV</sequence>
<evidence type="ECO:0000313" key="2">
    <source>
        <dbReference type="EMBL" id="ACB54168.1"/>
    </source>
</evidence>
<evidence type="ECO:0000256" key="1">
    <source>
        <dbReference type="SAM" id="Phobius"/>
    </source>
</evidence>
<gene>
    <name evidence="2" type="ordered locus">cce_4820</name>
</gene>
<dbReference type="HOGENOM" id="CLU_094239_0_0_3"/>